<organism evidence="1 2">
    <name type="scientific">Gandjariella thermophila</name>
    <dbReference type="NCBI Taxonomy" id="1931992"/>
    <lineage>
        <taxon>Bacteria</taxon>
        <taxon>Bacillati</taxon>
        <taxon>Actinomycetota</taxon>
        <taxon>Actinomycetes</taxon>
        <taxon>Pseudonocardiales</taxon>
        <taxon>Pseudonocardiaceae</taxon>
        <taxon>Gandjariella</taxon>
    </lineage>
</organism>
<sequence length="530" mass="58172">MRYLLPLSSAEVTADRLVPIDELTCRLMAGVLPSERPSWASHVRSLTGIDVELPGSSPFAVLLVPLGRWTYAIAWGAGHLLLDDQLIDPGFGLQFGIRRLDPSRLGFVASSALGTSGRSSQTSIPGGSDLGGFHLQPYGDLINRLAGAADLSGLTYHRDTGRRYRIRTGDGLFLPLPCNPRDLIADLLAIEAAIEAQDSDSLLRPAFRIRPVPKNDRHLAELGERLAAALGGDERFGRLGLAWPAEAVDAAEGAVTFRTLGLERNAPPVERDLELEDLVAAFKGLSVAGRVNKLGTAKLVACADEDGTEMLGRPIAIRKWLVFETSIGFTRYCYNQGQWFKIGEKFVSQIRDQVTDLLKRRADLRFPLWTPTGKPDDEHRFCLKAAMEPGYLCLDQNFATTPLHPRLELCDLVGPQNELIHVKWLTRATAASHLYTQALASATSLRDEPEARAELDKKVRAHDASRAGLNPSAVVLAIAGRRWDIDQLFALSQIDLLRLDSAVRHQQMTLQFADIPYVEKKRSGRAGQAA</sequence>
<dbReference type="Proteomes" id="UP000298860">
    <property type="component" value="Unassembled WGS sequence"/>
</dbReference>
<name>A0A4D4JHT3_9PSEU</name>
<comment type="caution">
    <text evidence="1">The sequence shown here is derived from an EMBL/GenBank/DDBJ whole genome shotgun (WGS) entry which is preliminary data.</text>
</comment>
<dbReference type="NCBIfam" id="TIGR04141">
    <property type="entry name" value="TIGR04141 family sporadically distributed protein"/>
    <property type="match status" value="1"/>
</dbReference>
<proteinExistence type="predicted"/>
<dbReference type="RefSeq" id="WP_371856876.1">
    <property type="nucleotide sequence ID" value="NZ_BJFL01000070.1"/>
</dbReference>
<protein>
    <recommendedName>
        <fullName evidence="3">TIGR04141 family sporadically distributed protein</fullName>
    </recommendedName>
</protein>
<accession>A0A4D4JHT3</accession>
<keyword evidence="2" id="KW-1185">Reference proteome</keyword>
<dbReference type="Pfam" id="PF19614">
    <property type="entry name" value="DUF6119"/>
    <property type="match status" value="1"/>
</dbReference>
<reference evidence="2" key="1">
    <citation type="submission" date="2019-04" db="EMBL/GenBank/DDBJ databases">
        <title>Draft genome sequence of Pseudonocardiaceae bacterium SL3-2-4.</title>
        <authorList>
            <person name="Ningsih F."/>
            <person name="Yokota A."/>
            <person name="Sakai Y."/>
            <person name="Nanatani K."/>
            <person name="Yabe S."/>
            <person name="Oetari A."/>
            <person name="Sjamsuridzal W."/>
        </authorList>
    </citation>
    <scope>NUCLEOTIDE SEQUENCE [LARGE SCALE GENOMIC DNA]</scope>
    <source>
        <strain evidence="2">SL3-2-4</strain>
    </source>
</reference>
<evidence type="ECO:0000313" key="1">
    <source>
        <dbReference type="EMBL" id="GDY33956.1"/>
    </source>
</evidence>
<gene>
    <name evidence="1" type="ORF">GTS_55890</name>
</gene>
<evidence type="ECO:0000313" key="2">
    <source>
        <dbReference type="Proteomes" id="UP000298860"/>
    </source>
</evidence>
<evidence type="ECO:0008006" key="3">
    <source>
        <dbReference type="Google" id="ProtNLM"/>
    </source>
</evidence>
<dbReference type="AlphaFoldDB" id="A0A4D4JHT3"/>
<dbReference type="InterPro" id="IPR026487">
    <property type="entry name" value="CHP04141"/>
</dbReference>
<dbReference type="EMBL" id="BJFL01000070">
    <property type="protein sequence ID" value="GDY33956.1"/>
    <property type="molecule type" value="Genomic_DNA"/>
</dbReference>